<dbReference type="PANTHER" id="PTHR43244:SF2">
    <property type="entry name" value="CONSERVED HYPOTHETICAL ALANINE AND PROLINE-RICH PROTEIN"/>
    <property type="match status" value="1"/>
</dbReference>
<dbReference type="OrthoDB" id="4760590at2"/>
<comment type="caution">
    <text evidence="2">The sequence shown here is derived from an EMBL/GenBank/DDBJ whole genome shotgun (WGS) entry which is preliminary data.</text>
</comment>
<name>A0A073BDK9_9PSEU</name>
<evidence type="ECO:0000313" key="3">
    <source>
        <dbReference type="Proteomes" id="UP000031419"/>
    </source>
</evidence>
<dbReference type="GO" id="GO:0016705">
    <property type="term" value="F:oxidoreductase activity, acting on paired donors, with incorporation or reduction of molecular oxygen"/>
    <property type="evidence" value="ECO:0007669"/>
    <property type="project" value="InterPro"/>
</dbReference>
<dbReference type="AlphaFoldDB" id="A0A073BDK9"/>
<evidence type="ECO:0000259" key="1">
    <source>
        <dbReference type="Pfam" id="PF00296"/>
    </source>
</evidence>
<feature type="domain" description="Luciferase-like" evidence="1">
    <location>
        <begin position="13"/>
        <end position="268"/>
    </location>
</feature>
<dbReference type="RefSeq" id="WP_029721017.1">
    <property type="nucleotide sequence ID" value="NZ_JAJUIW010000005.1"/>
</dbReference>
<dbReference type="CDD" id="cd01097">
    <property type="entry name" value="Tetrahydromethanopterin_reductase"/>
    <property type="match status" value="1"/>
</dbReference>
<protein>
    <recommendedName>
        <fullName evidence="1">Luciferase-like domain-containing protein</fullName>
    </recommendedName>
</protein>
<sequence>MPAAAFPAAAGVWWTSDEVPITEVQRAAEELEQLGYGSLWFGEAMGKEALTQAGALLAATRNLRVGTGIANIHARDAIAAESGSRTLSALHPGRFLLGLGVSHAPLVQHRSGNYRKPLATMREYLSRMDQVPETVEPGAARPPRLLAALGPKMLELSRDSADGAHTYLVTPEHTARAREVLGPDKLLVVEQGVVLTTDEQTALHRAHTHLDMYTGLPNYRNNWLRLGFHEDDLVRGGSERLARALVAWGKPEDIAARVREQLDAGADHVVVQALGDERSTDPLPALRELAPALTSGR</sequence>
<organism evidence="2 3">
    <name type="scientific">Saccharopolyspora rectivirgula</name>
    <dbReference type="NCBI Taxonomy" id="28042"/>
    <lineage>
        <taxon>Bacteria</taxon>
        <taxon>Bacillati</taxon>
        <taxon>Actinomycetota</taxon>
        <taxon>Actinomycetes</taxon>
        <taxon>Pseudonocardiales</taxon>
        <taxon>Pseudonocardiaceae</taxon>
        <taxon>Saccharopolyspora</taxon>
    </lineage>
</organism>
<reference evidence="2 3" key="1">
    <citation type="submission" date="2014-06" db="EMBL/GenBank/DDBJ databases">
        <title>Saccharopolyspora rectivirgula DSM-43113 Genome sequencing.</title>
        <authorList>
            <person name="Barrera C."/>
            <person name="Millon L."/>
            <person name="Rognon B."/>
            <person name="Zaugg C."/>
            <person name="Monod M."/>
        </authorList>
    </citation>
    <scope>NUCLEOTIDE SEQUENCE [LARGE SCALE GENOMIC DNA]</scope>
    <source>
        <strain evidence="2 3">DSM 43113</strain>
    </source>
</reference>
<dbReference type="SUPFAM" id="SSF51679">
    <property type="entry name" value="Bacterial luciferase-like"/>
    <property type="match status" value="1"/>
</dbReference>
<dbReference type="InterPro" id="IPR050564">
    <property type="entry name" value="F420-G6PD/mer"/>
</dbReference>
<dbReference type="Gene3D" id="3.20.20.30">
    <property type="entry name" value="Luciferase-like domain"/>
    <property type="match status" value="1"/>
</dbReference>
<dbReference type="Proteomes" id="UP000031419">
    <property type="component" value="Unassembled WGS sequence"/>
</dbReference>
<proteinExistence type="predicted"/>
<dbReference type="PANTHER" id="PTHR43244">
    <property type="match status" value="1"/>
</dbReference>
<dbReference type="EMBL" id="JNVU01000005">
    <property type="protein sequence ID" value="KEI45864.1"/>
    <property type="molecule type" value="Genomic_DNA"/>
</dbReference>
<keyword evidence="3" id="KW-1185">Reference proteome</keyword>
<dbReference type="InterPro" id="IPR019922">
    <property type="entry name" value="Lucif-like_OxRdatse_MSMEG_4141"/>
</dbReference>
<dbReference type="STRING" id="28042.GU90_01290"/>
<accession>A0A073BDK9</accession>
<evidence type="ECO:0000313" key="2">
    <source>
        <dbReference type="EMBL" id="KEI45864.1"/>
    </source>
</evidence>
<dbReference type="NCBIfam" id="TIGR03620">
    <property type="entry name" value="F420_MSMEG_4141"/>
    <property type="match status" value="1"/>
</dbReference>
<dbReference type="InterPro" id="IPR036661">
    <property type="entry name" value="Luciferase-like_sf"/>
</dbReference>
<dbReference type="Pfam" id="PF00296">
    <property type="entry name" value="Bac_luciferase"/>
    <property type="match status" value="1"/>
</dbReference>
<dbReference type="eggNOG" id="COG2141">
    <property type="taxonomic scope" value="Bacteria"/>
</dbReference>
<dbReference type="InterPro" id="IPR011251">
    <property type="entry name" value="Luciferase-like_dom"/>
</dbReference>
<gene>
    <name evidence="2" type="ORF">GU90_01290</name>
</gene>